<gene>
    <name evidence="1" type="ORF">DPEC_G00021140</name>
</gene>
<comment type="caution">
    <text evidence="1">The sequence shown here is derived from an EMBL/GenBank/DDBJ whole genome shotgun (WGS) entry which is preliminary data.</text>
</comment>
<accession>A0ACC2HGU1</accession>
<proteinExistence type="predicted"/>
<protein>
    <submittedName>
        <fullName evidence="1">Uncharacterized protein</fullName>
    </submittedName>
</protein>
<keyword evidence="2" id="KW-1185">Reference proteome</keyword>
<reference evidence="1" key="1">
    <citation type="submission" date="2021-05" db="EMBL/GenBank/DDBJ databases">
        <authorList>
            <person name="Pan Q."/>
            <person name="Jouanno E."/>
            <person name="Zahm M."/>
            <person name="Klopp C."/>
            <person name="Cabau C."/>
            <person name="Louis A."/>
            <person name="Berthelot C."/>
            <person name="Parey E."/>
            <person name="Roest Crollius H."/>
            <person name="Montfort J."/>
            <person name="Robinson-Rechavi M."/>
            <person name="Bouchez O."/>
            <person name="Lampietro C."/>
            <person name="Lopez Roques C."/>
            <person name="Donnadieu C."/>
            <person name="Postlethwait J."/>
            <person name="Bobe J."/>
            <person name="Dillon D."/>
            <person name="Chandos A."/>
            <person name="von Hippel F."/>
            <person name="Guiguen Y."/>
        </authorList>
    </citation>
    <scope>NUCLEOTIDE SEQUENCE</scope>
    <source>
        <strain evidence="1">YG-Jan2019</strain>
    </source>
</reference>
<dbReference type="Proteomes" id="UP001157502">
    <property type="component" value="Chromosome 2"/>
</dbReference>
<evidence type="ECO:0000313" key="2">
    <source>
        <dbReference type="Proteomes" id="UP001157502"/>
    </source>
</evidence>
<organism evidence="1 2">
    <name type="scientific">Dallia pectoralis</name>
    <name type="common">Alaska blackfish</name>
    <dbReference type="NCBI Taxonomy" id="75939"/>
    <lineage>
        <taxon>Eukaryota</taxon>
        <taxon>Metazoa</taxon>
        <taxon>Chordata</taxon>
        <taxon>Craniata</taxon>
        <taxon>Vertebrata</taxon>
        <taxon>Euteleostomi</taxon>
        <taxon>Actinopterygii</taxon>
        <taxon>Neopterygii</taxon>
        <taxon>Teleostei</taxon>
        <taxon>Protacanthopterygii</taxon>
        <taxon>Esociformes</taxon>
        <taxon>Umbridae</taxon>
        <taxon>Dallia</taxon>
    </lineage>
</organism>
<name>A0ACC2HGU1_DALPE</name>
<dbReference type="EMBL" id="CM055729">
    <property type="protein sequence ID" value="KAJ8014955.1"/>
    <property type="molecule type" value="Genomic_DNA"/>
</dbReference>
<evidence type="ECO:0000313" key="1">
    <source>
        <dbReference type="EMBL" id="KAJ8014955.1"/>
    </source>
</evidence>
<sequence>MANRNQMPCAQLKAVYVPRFGSQSSQRSVSQIYAPQIKEYHIELPTLKRTSFVPCPSYTDSPQSMLSEDIFNFSKRDKHKSTNEPQWTIRQSVLKTIDRMLQENRSIRGRLVSLSQSKQVVEFTRTED</sequence>